<feature type="transmembrane region" description="Helical" evidence="7">
    <location>
        <begin position="164"/>
        <end position="181"/>
    </location>
</feature>
<dbReference type="PANTHER" id="PTHR13906">
    <property type="entry name" value="PORCUPINE"/>
    <property type="match status" value="1"/>
</dbReference>
<feature type="transmembrane region" description="Helical" evidence="7">
    <location>
        <begin position="125"/>
        <end position="143"/>
    </location>
</feature>
<evidence type="ECO:0000256" key="6">
    <source>
        <dbReference type="ARBA" id="ARBA00023315"/>
    </source>
</evidence>
<proteinExistence type="predicted"/>
<evidence type="ECO:0000256" key="4">
    <source>
        <dbReference type="ARBA" id="ARBA00022989"/>
    </source>
</evidence>
<comment type="subcellular location">
    <subcellularLocation>
        <location evidence="1">Membrane</location>
        <topology evidence="1">Multi-pass membrane protein</topology>
    </subcellularLocation>
</comment>
<evidence type="ECO:0000313" key="8">
    <source>
        <dbReference type="EMBL" id="KAI9266628.1"/>
    </source>
</evidence>
<gene>
    <name evidence="8" type="ORF">BDA99DRAFT_506212</name>
</gene>
<feature type="transmembrane region" description="Helical" evidence="7">
    <location>
        <begin position="438"/>
        <end position="455"/>
    </location>
</feature>
<keyword evidence="6" id="KW-0012">Acyltransferase</keyword>
<reference evidence="8" key="2">
    <citation type="submission" date="2023-02" db="EMBL/GenBank/DDBJ databases">
        <authorList>
            <consortium name="DOE Joint Genome Institute"/>
            <person name="Mondo S.J."/>
            <person name="Chang Y."/>
            <person name="Wang Y."/>
            <person name="Ahrendt S."/>
            <person name="Andreopoulos W."/>
            <person name="Barry K."/>
            <person name="Beard J."/>
            <person name="Benny G.L."/>
            <person name="Blankenship S."/>
            <person name="Bonito G."/>
            <person name="Cuomo C."/>
            <person name="Desiro A."/>
            <person name="Gervers K.A."/>
            <person name="Hundley H."/>
            <person name="Kuo A."/>
            <person name="LaButti K."/>
            <person name="Lang B.F."/>
            <person name="Lipzen A."/>
            <person name="O'Donnell K."/>
            <person name="Pangilinan J."/>
            <person name="Reynolds N."/>
            <person name="Sandor L."/>
            <person name="Smith M.W."/>
            <person name="Tsang A."/>
            <person name="Grigoriev I.V."/>
            <person name="Stajich J.E."/>
            <person name="Spatafora J.W."/>
        </authorList>
    </citation>
    <scope>NUCLEOTIDE SEQUENCE</scope>
    <source>
        <strain evidence="8">RSA 2281</strain>
    </source>
</reference>
<dbReference type="GO" id="GO:0005783">
    <property type="term" value="C:endoplasmic reticulum"/>
    <property type="evidence" value="ECO:0007669"/>
    <property type="project" value="TreeGrafter"/>
</dbReference>
<dbReference type="InterPro" id="IPR004299">
    <property type="entry name" value="MBOAT_fam"/>
</dbReference>
<dbReference type="AlphaFoldDB" id="A0AAD5KCN9"/>
<feature type="transmembrane region" description="Helical" evidence="7">
    <location>
        <begin position="49"/>
        <end position="64"/>
    </location>
</feature>
<name>A0AAD5KCN9_9FUNG</name>
<evidence type="ECO:0000256" key="3">
    <source>
        <dbReference type="ARBA" id="ARBA00022692"/>
    </source>
</evidence>
<accession>A0AAD5KCN9</accession>
<keyword evidence="4 7" id="KW-1133">Transmembrane helix</keyword>
<dbReference type="Proteomes" id="UP001209540">
    <property type="component" value="Unassembled WGS sequence"/>
</dbReference>
<reference evidence="8" key="1">
    <citation type="journal article" date="2022" name="IScience">
        <title>Evolution of zygomycete secretomes and the origins of terrestrial fungal ecologies.</title>
        <authorList>
            <person name="Chang Y."/>
            <person name="Wang Y."/>
            <person name="Mondo S."/>
            <person name="Ahrendt S."/>
            <person name="Andreopoulos W."/>
            <person name="Barry K."/>
            <person name="Beard J."/>
            <person name="Benny G.L."/>
            <person name="Blankenship S."/>
            <person name="Bonito G."/>
            <person name="Cuomo C."/>
            <person name="Desiro A."/>
            <person name="Gervers K.A."/>
            <person name="Hundley H."/>
            <person name="Kuo A."/>
            <person name="LaButti K."/>
            <person name="Lang B.F."/>
            <person name="Lipzen A."/>
            <person name="O'Donnell K."/>
            <person name="Pangilinan J."/>
            <person name="Reynolds N."/>
            <person name="Sandor L."/>
            <person name="Smith M.E."/>
            <person name="Tsang A."/>
            <person name="Grigoriev I.V."/>
            <person name="Stajich J.E."/>
            <person name="Spatafora J.W."/>
        </authorList>
    </citation>
    <scope>NUCLEOTIDE SEQUENCE</scope>
    <source>
        <strain evidence="8">RSA 2281</strain>
    </source>
</reference>
<dbReference type="GO" id="GO:0030258">
    <property type="term" value="P:lipid modification"/>
    <property type="evidence" value="ECO:0007669"/>
    <property type="project" value="TreeGrafter"/>
</dbReference>
<dbReference type="GO" id="GO:0003841">
    <property type="term" value="F:1-acylglycerol-3-phosphate O-acyltransferase activity"/>
    <property type="evidence" value="ECO:0007669"/>
    <property type="project" value="TreeGrafter"/>
</dbReference>
<dbReference type="PANTHER" id="PTHR13906:SF4">
    <property type="entry name" value="LYSOPHOSPHOLIPID ACYLTRANSFERASE 6"/>
    <property type="match status" value="1"/>
</dbReference>
<evidence type="ECO:0000256" key="7">
    <source>
        <dbReference type="SAM" id="Phobius"/>
    </source>
</evidence>
<feature type="transmembrane region" description="Helical" evidence="7">
    <location>
        <begin position="405"/>
        <end position="426"/>
    </location>
</feature>
<dbReference type="InterPro" id="IPR049941">
    <property type="entry name" value="LPLAT_7/PORCN-like"/>
</dbReference>
<dbReference type="EMBL" id="JAIXMP010000010">
    <property type="protein sequence ID" value="KAI9266628.1"/>
    <property type="molecule type" value="Genomic_DNA"/>
</dbReference>
<feature type="transmembrane region" description="Helical" evidence="7">
    <location>
        <begin position="214"/>
        <end position="234"/>
    </location>
</feature>
<keyword evidence="3 7" id="KW-0812">Transmembrane</keyword>
<feature type="transmembrane region" description="Helical" evidence="7">
    <location>
        <begin position="264"/>
        <end position="285"/>
    </location>
</feature>
<sequence>MDAFFDSIASLLGDQVSGDHIKLVTCLIGTYPLALVYRKLPAENPTSRHVFSIAYVLFTMVYMLKFYTGAIHTGFTALFTYFFVKYYHGKSGPYINFVIALLSMSICHIDRQLKGYVGDTKLDYSGIMMVLIFKVSSFGFNVADGRYGAVTDFNKRMKIDRYPSLIEYFGWLCFFGGFYVGPTCEYMDYYRYTNYFFLSSDKHLSPYKPALKKVLLGVIFAGLMSTIGAKYTYFRMMEVDYLAMPFYKRFIAFELSGFVTRSKFYCVWMLAEGSCILSGFGYNGIREGKHRWDRLTNIDWYAIETAQSMRYLSNRWNRSSNTWIRHYVYFRLATPESKNTIFALVASYTTSSIFHGFYSGYYLFFVGFSIFQILDRRMRKILRPLVMSAEDSQKPLPGWKKLYDIAGYIISLRAGCALTAPFELLYLSRVVTVWGSVYYFHLVAYAVLWILLLILEPTFLRIQERRLDQAAFKKSTKTVIHQDHNDIDQIVQKLSVKYEMDKSK</sequence>
<evidence type="ECO:0000313" key="9">
    <source>
        <dbReference type="Proteomes" id="UP001209540"/>
    </source>
</evidence>
<organism evidence="8 9">
    <name type="scientific">Phascolomyces articulosus</name>
    <dbReference type="NCBI Taxonomy" id="60185"/>
    <lineage>
        <taxon>Eukaryota</taxon>
        <taxon>Fungi</taxon>
        <taxon>Fungi incertae sedis</taxon>
        <taxon>Mucoromycota</taxon>
        <taxon>Mucoromycotina</taxon>
        <taxon>Mucoromycetes</taxon>
        <taxon>Mucorales</taxon>
        <taxon>Lichtheimiaceae</taxon>
        <taxon>Phascolomyces</taxon>
    </lineage>
</organism>
<dbReference type="GO" id="GO:0046474">
    <property type="term" value="P:glycerophospholipid biosynthetic process"/>
    <property type="evidence" value="ECO:0007669"/>
    <property type="project" value="TreeGrafter"/>
</dbReference>
<feature type="transmembrane region" description="Helical" evidence="7">
    <location>
        <begin position="20"/>
        <end position="37"/>
    </location>
</feature>
<evidence type="ECO:0000256" key="1">
    <source>
        <dbReference type="ARBA" id="ARBA00004141"/>
    </source>
</evidence>
<dbReference type="GO" id="GO:0016020">
    <property type="term" value="C:membrane"/>
    <property type="evidence" value="ECO:0007669"/>
    <property type="project" value="UniProtKB-SubCell"/>
</dbReference>
<feature type="transmembrane region" description="Helical" evidence="7">
    <location>
        <begin position="353"/>
        <end position="374"/>
    </location>
</feature>
<protein>
    <submittedName>
        <fullName evidence="8">MBOAT, membrane-bound O-acyltransferase family-domain-containing protein</fullName>
    </submittedName>
</protein>
<dbReference type="GO" id="GO:0047184">
    <property type="term" value="F:1-acylglycerophosphocholine O-acyltransferase activity"/>
    <property type="evidence" value="ECO:0007669"/>
    <property type="project" value="TreeGrafter"/>
</dbReference>
<keyword evidence="5 7" id="KW-0472">Membrane</keyword>
<dbReference type="Pfam" id="PF03062">
    <property type="entry name" value="MBOAT"/>
    <property type="match status" value="1"/>
</dbReference>
<evidence type="ECO:0000256" key="5">
    <source>
        <dbReference type="ARBA" id="ARBA00023136"/>
    </source>
</evidence>
<keyword evidence="2" id="KW-0808">Transferase</keyword>
<evidence type="ECO:0000256" key="2">
    <source>
        <dbReference type="ARBA" id="ARBA00022679"/>
    </source>
</evidence>
<comment type="caution">
    <text evidence="8">The sequence shown here is derived from an EMBL/GenBank/DDBJ whole genome shotgun (WGS) entry which is preliminary data.</text>
</comment>
<keyword evidence="9" id="KW-1185">Reference proteome</keyword>